<organism evidence="1 2">
    <name type="scientific">Pluteus cervinus</name>
    <dbReference type="NCBI Taxonomy" id="181527"/>
    <lineage>
        <taxon>Eukaryota</taxon>
        <taxon>Fungi</taxon>
        <taxon>Dikarya</taxon>
        <taxon>Basidiomycota</taxon>
        <taxon>Agaricomycotina</taxon>
        <taxon>Agaricomycetes</taxon>
        <taxon>Agaricomycetidae</taxon>
        <taxon>Agaricales</taxon>
        <taxon>Pluteineae</taxon>
        <taxon>Pluteaceae</taxon>
        <taxon>Pluteus</taxon>
    </lineage>
</organism>
<proteinExistence type="predicted"/>
<dbReference type="EMBL" id="ML208382">
    <property type="protein sequence ID" value="TFK67222.1"/>
    <property type="molecule type" value="Genomic_DNA"/>
</dbReference>
<keyword evidence="2" id="KW-1185">Reference proteome</keyword>
<evidence type="ECO:0000313" key="2">
    <source>
        <dbReference type="Proteomes" id="UP000308600"/>
    </source>
</evidence>
<accession>A0ACD3AQM9</accession>
<sequence>MQTNAHRSPVDVDGVPPEIWSRIFSFLQATAKLNDWIQITYVCRHWSEISLGSPLLWSNISTSNPHSDAWIKRSGKVPLCAELRIDSVESLSASCVVLQELPRIKELQIAVVPLLWDKIRPYLGVEAPALESFTLQRIEMYTRPIPYVSLPDDVFVRTTPSLQRLSIQDSRVDIRSPIFTGLTQLKIQGLKCNWFSPDNLLLALQRMPLLESFYFGYEFFGRELAAALFSSPDPGMIPLPNLIDIDLNGNFFDWDLYILSHINFSSKATFSFCSDVISHHATSFPRILRAYEQARNHTPIPMDTALENELVFTLEVQECLYLRLHQSDGSREERLSILLGGGWDISELRPWARELLSLPLSKITIFETDVLISSSVWQRLLPAFEQLKTLNLTDLGATAFLYHLNRVYNVGPQFHEGDEEAETEGQPNEGLDIEQEDRNDTSLPFDALAIPLNLTTINICTTDGVLPLSGLEIALKAQMLHGQQLGRLSIESLWCQYDEQTALRLTPLVHSFVVR</sequence>
<gene>
    <name evidence="1" type="ORF">BDN72DRAFT_843399</name>
</gene>
<protein>
    <submittedName>
        <fullName evidence="1">Uncharacterized protein</fullName>
    </submittedName>
</protein>
<evidence type="ECO:0000313" key="1">
    <source>
        <dbReference type="EMBL" id="TFK67222.1"/>
    </source>
</evidence>
<dbReference type="Proteomes" id="UP000308600">
    <property type="component" value="Unassembled WGS sequence"/>
</dbReference>
<name>A0ACD3AQM9_9AGAR</name>
<reference evidence="1 2" key="1">
    <citation type="journal article" date="2019" name="Nat. Ecol. Evol.">
        <title>Megaphylogeny resolves global patterns of mushroom evolution.</title>
        <authorList>
            <person name="Varga T."/>
            <person name="Krizsan K."/>
            <person name="Foldi C."/>
            <person name="Dima B."/>
            <person name="Sanchez-Garcia M."/>
            <person name="Sanchez-Ramirez S."/>
            <person name="Szollosi G.J."/>
            <person name="Szarkandi J.G."/>
            <person name="Papp V."/>
            <person name="Albert L."/>
            <person name="Andreopoulos W."/>
            <person name="Angelini C."/>
            <person name="Antonin V."/>
            <person name="Barry K.W."/>
            <person name="Bougher N.L."/>
            <person name="Buchanan P."/>
            <person name="Buyck B."/>
            <person name="Bense V."/>
            <person name="Catcheside P."/>
            <person name="Chovatia M."/>
            <person name="Cooper J."/>
            <person name="Damon W."/>
            <person name="Desjardin D."/>
            <person name="Finy P."/>
            <person name="Geml J."/>
            <person name="Haridas S."/>
            <person name="Hughes K."/>
            <person name="Justo A."/>
            <person name="Karasinski D."/>
            <person name="Kautmanova I."/>
            <person name="Kiss B."/>
            <person name="Kocsube S."/>
            <person name="Kotiranta H."/>
            <person name="LaButti K.M."/>
            <person name="Lechner B.E."/>
            <person name="Liimatainen K."/>
            <person name="Lipzen A."/>
            <person name="Lukacs Z."/>
            <person name="Mihaltcheva S."/>
            <person name="Morgado L.N."/>
            <person name="Niskanen T."/>
            <person name="Noordeloos M.E."/>
            <person name="Ohm R.A."/>
            <person name="Ortiz-Santana B."/>
            <person name="Ovrebo C."/>
            <person name="Racz N."/>
            <person name="Riley R."/>
            <person name="Savchenko A."/>
            <person name="Shiryaev A."/>
            <person name="Soop K."/>
            <person name="Spirin V."/>
            <person name="Szebenyi C."/>
            <person name="Tomsovsky M."/>
            <person name="Tulloss R.E."/>
            <person name="Uehling J."/>
            <person name="Grigoriev I.V."/>
            <person name="Vagvolgyi C."/>
            <person name="Papp T."/>
            <person name="Martin F.M."/>
            <person name="Miettinen O."/>
            <person name="Hibbett D.S."/>
            <person name="Nagy L.G."/>
        </authorList>
    </citation>
    <scope>NUCLEOTIDE SEQUENCE [LARGE SCALE GENOMIC DNA]</scope>
    <source>
        <strain evidence="1 2">NL-1719</strain>
    </source>
</reference>